<accession>A0A1H5FH73</accession>
<name>A0A1H5FH73_PSEAG</name>
<proteinExistence type="predicted"/>
<reference evidence="2" key="1">
    <citation type="submission" date="2016-10" db="EMBL/GenBank/DDBJ databases">
        <authorList>
            <person name="Varghese N."/>
            <person name="Submissions S."/>
        </authorList>
    </citation>
    <scope>NUCLEOTIDE SEQUENCE [LARGE SCALE GENOMIC DNA]</scope>
    <source>
        <strain evidence="2">DSM 12111</strain>
    </source>
</reference>
<protein>
    <submittedName>
        <fullName evidence="1">Uncharacterized protein</fullName>
    </submittedName>
</protein>
<sequence length="36" mass="4334">MHPMRSPLMAKLQHCLQINWRKINQVSIIYLVRTTL</sequence>
<gene>
    <name evidence="1" type="ORF">SAMN05421553_3876</name>
</gene>
<organism evidence="1 2">
    <name type="scientific">Pseudomonas anguilliseptica</name>
    <dbReference type="NCBI Taxonomy" id="53406"/>
    <lineage>
        <taxon>Bacteria</taxon>
        <taxon>Pseudomonadati</taxon>
        <taxon>Pseudomonadota</taxon>
        <taxon>Gammaproteobacteria</taxon>
        <taxon>Pseudomonadales</taxon>
        <taxon>Pseudomonadaceae</taxon>
        <taxon>Pseudomonas</taxon>
    </lineage>
</organism>
<dbReference type="EMBL" id="FNSC01000001">
    <property type="protein sequence ID" value="SEE02780.1"/>
    <property type="molecule type" value="Genomic_DNA"/>
</dbReference>
<evidence type="ECO:0000313" key="2">
    <source>
        <dbReference type="Proteomes" id="UP000242849"/>
    </source>
</evidence>
<dbReference type="Proteomes" id="UP000242849">
    <property type="component" value="Unassembled WGS sequence"/>
</dbReference>
<dbReference type="STRING" id="53406.SAMN05421553_3876"/>
<evidence type="ECO:0000313" key="1">
    <source>
        <dbReference type="EMBL" id="SEE02780.1"/>
    </source>
</evidence>
<keyword evidence="2" id="KW-1185">Reference proteome</keyword>
<dbReference type="AlphaFoldDB" id="A0A1H5FH73"/>